<evidence type="ECO:0000313" key="1">
    <source>
        <dbReference type="EMBL" id="CAG5105154.1"/>
    </source>
</evidence>
<proteinExistence type="predicted"/>
<name>A0ABN7SPB4_OIKDI</name>
<gene>
    <name evidence="1" type="ORF">OKIOD_LOCUS10647</name>
</gene>
<keyword evidence="2" id="KW-1185">Reference proteome</keyword>
<dbReference type="EMBL" id="OU015566">
    <property type="protein sequence ID" value="CAG5105154.1"/>
    <property type="molecule type" value="Genomic_DNA"/>
</dbReference>
<protein>
    <submittedName>
        <fullName evidence="1">Oidioi.mRNA.OKI2018_I69.chr1.g1882.t1.cds</fullName>
    </submittedName>
</protein>
<organism evidence="1 2">
    <name type="scientific">Oikopleura dioica</name>
    <name type="common">Tunicate</name>
    <dbReference type="NCBI Taxonomy" id="34765"/>
    <lineage>
        <taxon>Eukaryota</taxon>
        <taxon>Metazoa</taxon>
        <taxon>Chordata</taxon>
        <taxon>Tunicata</taxon>
        <taxon>Appendicularia</taxon>
        <taxon>Copelata</taxon>
        <taxon>Oikopleuridae</taxon>
        <taxon>Oikopleura</taxon>
    </lineage>
</organism>
<accession>A0ABN7SPB4</accession>
<evidence type="ECO:0000313" key="2">
    <source>
        <dbReference type="Proteomes" id="UP001158576"/>
    </source>
</evidence>
<reference evidence="1 2" key="1">
    <citation type="submission" date="2021-04" db="EMBL/GenBank/DDBJ databases">
        <authorList>
            <person name="Bliznina A."/>
        </authorList>
    </citation>
    <scope>NUCLEOTIDE SEQUENCE [LARGE SCALE GENOMIC DNA]</scope>
</reference>
<sequence>MILSELILKRMPMDALAWLAPNVLEGVNEQGDCRFDDLAGFDFCQTFLNQHYKRDSILELVGKEFEAEKKSKPDRLSDVMKIVQKRHDLKYNKKKLEPKATIEFDSTDPVVRFAGSYLFTGKKCKPKGLDLQAARSNLLLFNINRENDDRLPKFQLVDYSPLDRRHHPDRHAFRPVHQSAFNPAAGGIFLDSVVLGQSFMDRVFRVHSVTTDVLEDKKVMLEDETFEDMEFNYSRQRCWRDYVTNPEESLHPMIQRPQYDPDLANSPEEAEKAVIDFYRFSGDKQEVAWSFDFSLLKDKYDDIYARFIDEGQWFIVASSEDESLPTKVYHCDLQKKEVNQFSFPENEDSMNYNFSMRFFGIYKGLIYYSRVVEVSDEEWGSHDRFLFGYLKKESRKRHFDADECDDALNVNLCFLEYRSDTQLHVEVKIGANGFVHFALVPPKVYTFSIEDIKKKIPKAEKRSRKIDQNDTEEITLPCINLQDFCIPKYRDLSENLLPWQSDVGYVEGKKFHLLV</sequence>
<dbReference type="Proteomes" id="UP001158576">
    <property type="component" value="Chromosome 1"/>
</dbReference>